<feature type="domain" description="PDZ" evidence="2">
    <location>
        <begin position="29"/>
        <end position="104"/>
    </location>
</feature>
<dbReference type="PROSITE" id="PS50106">
    <property type="entry name" value="PDZ"/>
    <property type="match status" value="2"/>
</dbReference>
<feature type="region of interest" description="Disordered" evidence="1">
    <location>
        <begin position="496"/>
        <end position="545"/>
    </location>
</feature>
<evidence type="ECO:0000259" key="2">
    <source>
        <dbReference type="PROSITE" id="PS50106"/>
    </source>
</evidence>
<evidence type="ECO:0000256" key="1">
    <source>
        <dbReference type="SAM" id="MobiDB-lite"/>
    </source>
</evidence>
<feature type="region of interest" description="Disordered" evidence="1">
    <location>
        <begin position="364"/>
        <end position="388"/>
    </location>
</feature>
<feature type="compositionally biased region" description="Basic and acidic residues" evidence="1">
    <location>
        <begin position="226"/>
        <end position="243"/>
    </location>
</feature>
<dbReference type="SMART" id="SM00228">
    <property type="entry name" value="PDZ"/>
    <property type="match status" value="2"/>
</dbReference>
<reference evidence="3" key="2">
    <citation type="journal article" date="2021" name="Genome Biol. Evol.">
        <title>Developing a high-quality reference genome for a parasitic bivalve with doubly uniparental inheritance (Bivalvia: Unionida).</title>
        <authorList>
            <person name="Smith C.H."/>
        </authorList>
    </citation>
    <scope>NUCLEOTIDE SEQUENCE</scope>
    <source>
        <strain evidence="3">CHS0354</strain>
        <tissue evidence="3">Mantle</tissue>
    </source>
</reference>
<name>A0AAE0WDR1_9BIVA</name>
<gene>
    <name evidence="3" type="ORF">CHS0354_029867</name>
</gene>
<accession>A0AAE0WDR1</accession>
<proteinExistence type="predicted"/>
<dbReference type="Proteomes" id="UP001195483">
    <property type="component" value="Unassembled WGS sequence"/>
</dbReference>
<feature type="compositionally biased region" description="Low complexity" evidence="1">
    <location>
        <begin position="498"/>
        <end position="511"/>
    </location>
</feature>
<dbReference type="Pfam" id="PF00595">
    <property type="entry name" value="PDZ"/>
    <property type="match status" value="1"/>
</dbReference>
<keyword evidence="4" id="KW-1185">Reference proteome</keyword>
<protein>
    <recommendedName>
        <fullName evidence="2">PDZ domain-containing protein</fullName>
    </recommendedName>
</protein>
<feature type="domain" description="PDZ" evidence="2">
    <location>
        <begin position="410"/>
        <end position="495"/>
    </location>
</feature>
<dbReference type="InterPro" id="IPR036034">
    <property type="entry name" value="PDZ_sf"/>
</dbReference>
<reference evidence="3" key="1">
    <citation type="journal article" date="2021" name="Genome Biol. Evol.">
        <title>A High-Quality Reference Genome for a Parasitic Bivalve with Doubly Uniparental Inheritance (Bivalvia: Unionida).</title>
        <authorList>
            <person name="Smith C.H."/>
        </authorList>
    </citation>
    <scope>NUCLEOTIDE SEQUENCE</scope>
    <source>
        <strain evidence="3">CHS0354</strain>
    </source>
</reference>
<dbReference type="AlphaFoldDB" id="A0AAE0WDR1"/>
<feature type="region of interest" description="Disordered" evidence="1">
    <location>
        <begin position="207"/>
        <end position="301"/>
    </location>
</feature>
<organism evidence="3 4">
    <name type="scientific">Potamilus streckersoni</name>
    <dbReference type="NCBI Taxonomy" id="2493646"/>
    <lineage>
        <taxon>Eukaryota</taxon>
        <taxon>Metazoa</taxon>
        <taxon>Spiralia</taxon>
        <taxon>Lophotrochozoa</taxon>
        <taxon>Mollusca</taxon>
        <taxon>Bivalvia</taxon>
        <taxon>Autobranchia</taxon>
        <taxon>Heteroconchia</taxon>
        <taxon>Palaeoheterodonta</taxon>
        <taxon>Unionida</taxon>
        <taxon>Unionoidea</taxon>
        <taxon>Unionidae</taxon>
        <taxon>Ambleminae</taxon>
        <taxon>Lampsilini</taxon>
        <taxon>Potamilus</taxon>
    </lineage>
</organism>
<sequence>MMGSDLDKRQLELILLDKQLEVISWSSPEIAVVKRKHSGTLGIKIDVYQGKKSSETFTVITKVKEECILQDGCTLNVFDRLIAINSCDIQHFNKEQIFQLLRSARGPFINLTHCKPEKVNSYYQVQEHITPPSTVSIKVPAESVCQVYSKVYPVLFDLQRTEFHGKREEQMQNVFCKSDCLDSNTGNIVPNKTNNFHYKRGISQLSGGSDSSVSQIDGHLSGEQTESDRINLTDMVKPKEKTSRKFIVKSNSSDIEGDEMEPLRPSDPSSSGSRQESNSKYSMFTVQSSQGEPSDRALSLPTMERDISIQDIHVEDMTRSLPVVSTGSLLSPTSTPCSNLSCGTSCSICSKKAVTSFHRGTSSSRIIPLVNPTPGQSQDDEEERPPLSPEQQAYLVKCPHLARWDPHTKVVNLEKGLSPNFGFKYRVKVGKNTDGSLEIFTIVEEVMHGGPSDGLLNVADWIRSVNGHPIQNAKDPFQLLSGNENSYRLVIQRPVGVSQSSKGGEQKQQLSKKSEKLSERLQGSLMEPFEPPGTVSPSNSNQQDQSDLMRVSLLPPSHLNICTCVSFDSTGEQPHLNAIKDVGIPNQIRLPKVRIFVCGSEAVAFSHLLIGESRLEGNIQKEGFTCIKCSMTLDLFGSLSLAPWQAGLYLTETESDALSSSVMRLDQDSMLRENSVCGKCGHLVQALKTQNVTVVNVEFFIVQDDSFFHNCCPYLFTKYCIFLLTFDGAKMLRASSEEIVRLQNLSHTIRSFAGEESQILSFGLINNEIVPRETETITADEVKALFYMYTSHGNKLQSYNVPVPDLIRYSSTAQHNKESLKQIQNALWKVITETLPRQRIMTPSLLILDTLHNLGDQFLTETHLMEIICSKMPQYHQDVCQIIITELLSFGEILSGRKRNR</sequence>
<comment type="caution">
    <text evidence="3">The sequence shown here is derived from an EMBL/GenBank/DDBJ whole genome shotgun (WGS) entry which is preliminary data.</text>
</comment>
<dbReference type="SUPFAM" id="SSF50156">
    <property type="entry name" value="PDZ domain-like"/>
    <property type="match status" value="2"/>
</dbReference>
<feature type="compositionally biased region" description="Polar residues" evidence="1">
    <location>
        <begin position="267"/>
        <end position="292"/>
    </location>
</feature>
<evidence type="ECO:0000313" key="4">
    <source>
        <dbReference type="Proteomes" id="UP001195483"/>
    </source>
</evidence>
<dbReference type="EMBL" id="JAEAOA010001782">
    <property type="protein sequence ID" value="KAK3609827.1"/>
    <property type="molecule type" value="Genomic_DNA"/>
</dbReference>
<reference evidence="3" key="3">
    <citation type="submission" date="2023-05" db="EMBL/GenBank/DDBJ databases">
        <authorList>
            <person name="Smith C.H."/>
        </authorList>
    </citation>
    <scope>NUCLEOTIDE SEQUENCE</scope>
    <source>
        <strain evidence="3">CHS0354</strain>
        <tissue evidence="3">Mantle</tissue>
    </source>
</reference>
<feature type="compositionally biased region" description="Low complexity" evidence="1">
    <location>
        <begin position="207"/>
        <end position="218"/>
    </location>
</feature>
<evidence type="ECO:0000313" key="3">
    <source>
        <dbReference type="EMBL" id="KAK3609827.1"/>
    </source>
</evidence>
<dbReference type="InterPro" id="IPR001478">
    <property type="entry name" value="PDZ"/>
</dbReference>
<dbReference type="Gene3D" id="2.30.42.10">
    <property type="match status" value="2"/>
</dbReference>